<feature type="transmembrane region" description="Helical" evidence="1">
    <location>
        <begin position="92"/>
        <end position="112"/>
    </location>
</feature>
<sequence>MTLNAIVKKAGWWIFAMFGIAIGLYPAIYFMIDRRFGLLGSKSEVLLADPVWNATFYTHILLGGFALLIGWIQFDKGFRDRRRKLHKRIGMAYVTAVFFSSLAGIYIGFFATGGLVSILGFVSLGIIWFCTTMMGWVTAKKQDYEAHEDWMIFSYAAAFAAVTLRIWLPILIALHRGEFLPAYHIVAWLCWVPNMLVAFWLVRRRRRSISQPNRNI</sequence>
<evidence type="ECO:0000256" key="1">
    <source>
        <dbReference type="SAM" id="Phobius"/>
    </source>
</evidence>
<keyword evidence="1" id="KW-0472">Membrane</keyword>
<evidence type="ECO:0000313" key="3">
    <source>
        <dbReference type="Proteomes" id="UP001500469"/>
    </source>
</evidence>
<organism evidence="2 3">
    <name type="scientific">Algoriphagus jejuensis</name>
    <dbReference type="NCBI Taxonomy" id="419934"/>
    <lineage>
        <taxon>Bacteria</taxon>
        <taxon>Pseudomonadati</taxon>
        <taxon>Bacteroidota</taxon>
        <taxon>Cytophagia</taxon>
        <taxon>Cytophagales</taxon>
        <taxon>Cyclobacteriaceae</taxon>
        <taxon>Algoriphagus</taxon>
    </lineage>
</organism>
<reference evidence="3" key="1">
    <citation type="journal article" date="2019" name="Int. J. Syst. Evol. Microbiol.">
        <title>The Global Catalogue of Microorganisms (GCM) 10K type strain sequencing project: providing services to taxonomists for standard genome sequencing and annotation.</title>
        <authorList>
            <consortium name="The Broad Institute Genomics Platform"/>
            <consortium name="The Broad Institute Genome Sequencing Center for Infectious Disease"/>
            <person name="Wu L."/>
            <person name="Ma J."/>
        </authorList>
    </citation>
    <scope>NUCLEOTIDE SEQUENCE [LARGE SCALE GENOMIC DNA]</scope>
    <source>
        <strain evidence="3">JCM 16112</strain>
    </source>
</reference>
<protein>
    <recommendedName>
        <fullName evidence="4">Membrane protein DUF2306</fullName>
    </recommendedName>
</protein>
<feature type="transmembrane region" description="Helical" evidence="1">
    <location>
        <begin position="150"/>
        <end position="174"/>
    </location>
</feature>
<feature type="transmembrane region" description="Helical" evidence="1">
    <location>
        <begin position="52"/>
        <end position="72"/>
    </location>
</feature>
<proteinExistence type="predicted"/>
<name>A0ABP3YL28_9BACT</name>
<feature type="transmembrane region" description="Helical" evidence="1">
    <location>
        <begin position="12"/>
        <end position="32"/>
    </location>
</feature>
<comment type="caution">
    <text evidence="2">The sequence shown here is derived from an EMBL/GenBank/DDBJ whole genome shotgun (WGS) entry which is preliminary data.</text>
</comment>
<dbReference type="EMBL" id="BAAAFI010000048">
    <property type="protein sequence ID" value="GAA0881100.1"/>
    <property type="molecule type" value="Genomic_DNA"/>
</dbReference>
<accession>A0ABP3YL28</accession>
<dbReference type="Pfam" id="PF10067">
    <property type="entry name" value="DUF2306"/>
    <property type="match status" value="1"/>
</dbReference>
<evidence type="ECO:0008006" key="4">
    <source>
        <dbReference type="Google" id="ProtNLM"/>
    </source>
</evidence>
<feature type="transmembrane region" description="Helical" evidence="1">
    <location>
        <begin position="118"/>
        <end position="138"/>
    </location>
</feature>
<keyword evidence="1" id="KW-1133">Transmembrane helix</keyword>
<keyword evidence="1" id="KW-0812">Transmembrane</keyword>
<dbReference type="Proteomes" id="UP001500469">
    <property type="component" value="Unassembled WGS sequence"/>
</dbReference>
<keyword evidence="3" id="KW-1185">Reference proteome</keyword>
<feature type="transmembrane region" description="Helical" evidence="1">
    <location>
        <begin position="180"/>
        <end position="202"/>
    </location>
</feature>
<gene>
    <name evidence="2" type="ORF">GCM10009119_40700</name>
</gene>
<evidence type="ECO:0000313" key="2">
    <source>
        <dbReference type="EMBL" id="GAA0881100.1"/>
    </source>
</evidence>
<dbReference type="InterPro" id="IPR018750">
    <property type="entry name" value="DUF2306_membrane"/>
</dbReference>